<dbReference type="InterPro" id="IPR002104">
    <property type="entry name" value="Integrase_catalytic"/>
</dbReference>
<dbReference type="Proteomes" id="UP000233722">
    <property type="component" value="Unassembled WGS sequence"/>
</dbReference>
<protein>
    <submittedName>
        <fullName evidence="8">Integrase</fullName>
    </submittedName>
</protein>
<evidence type="ECO:0000259" key="7">
    <source>
        <dbReference type="PROSITE" id="PS51900"/>
    </source>
</evidence>
<evidence type="ECO:0000256" key="1">
    <source>
        <dbReference type="ARBA" id="ARBA00008857"/>
    </source>
</evidence>
<dbReference type="PROSITE" id="PS51898">
    <property type="entry name" value="TYR_RECOMBINASE"/>
    <property type="match status" value="1"/>
</dbReference>
<dbReference type="InterPro" id="IPR044068">
    <property type="entry name" value="CB"/>
</dbReference>
<dbReference type="Gene3D" id="1.10.150.130">
    <property type="match status" value="1"/>
</dbReference>
<dbReference type="PANTHER" id="PTHR30349:SF64">
    <property type="entry name" value="PROPHAGE INTEGRASE INTD-RELATED"/>
    <property type="match status" value="1"/>
</dbReference>
<dbReference type="PANTHER" id="PTHR30349">
    <property type="entry name" value="PHAGE INTEGRASE-RELATED"/>
    <property type="match status" value="1"/>
</dbReference>
<evidence type="ECO:0000313" key="8">
    <source>
        <dbReference type="EMBL" id="PKU96173.1"/>
    </source>
</evidence>
<dbReference type="InterPro" id="IPR013762">
    <property type="entry name" value="Integrase-like_cat_sf"/>
</dbReference>
<evidence type="ECO:0000259" key="6">
    <source>
        <dbReference type="PROSITE" id="PS51898"/>
    </source>
</evidence>
<dbReference type="InterPro" id="IPR011010">
    <property type="entry name" value="DNA_brk_join_enz"/>
</dbReference>
<dbReference type="Pfam" id="PF00589">
    <property type="entry name" value="Phage_integrase"/>
    <property type="match status" value="1"/>
</dbReference>
<feature type="region of interest" description="Disordered" evidence="5">
    <location>
        <begin position="1"/>
        <end position="33"/>
    </location>
</feature>
<organism evidence="8 9">
    <name type="scientific">Bifidobacterium pseudolongum subsp. globosum</name>
    <dbReference type="NCBI Taxonomy" id="1690"/>
    <lineage>
        <taxon>Bacteria</taxon>
        <taxon>Bacillati</taxon>
        <taxon>Actinomycetota</taxon>
        <taxon>Actinomycetes</taxon>
        <taxon>Bifidobacteriales</taxon>
        <taxon>Bifidobacteriaceae</taxon>
        <taxon>Bifidobacterium</taxon>
    </lineage>
</organism>
<dbReference type="Gene3D" id="1.10.443.10">
    <property type="entry name" value="Intergrase catalytic core"/>
    <property type="match status" value="1"/>
</dbReference>
<sequence>MAQSKTTRRPKGTGSETKDANGRWHAIRELPPHPVTGKRRRISAIGRTRTEARTKLEAKLEKLAAQGSIPSDKAPQLRAYMDHWLDTIAIRVKPRVLETYRAECNALASAIGGMRLDAITPAIVENTMIDLSVGRSSKTILNYWTRLKQILNAATRDGLIDSNPVLMTDPPRVEPAPTIILTAGQPAQAIDAVKTSEPTRLFTNDDERDMWALIFTLAFETGMRQAERFALTPAELVTKNGVHGIQVEWELQRLNGTPQIPSWLTARQIDTHHWLLPPKSHQGKRFVPLGTETWLALQHRARTHHIKRNSLIFTTPDGKPLSGAMERRRWKLALADAGLPYVTMRSARHFFSTALAQSGAADDARTAMMGHAKITTTAGYTHWEPETLAALAERARAAVGSRL</sequence>
<gene>
    <name evidence="8" type="ORF">CQR45_0295</name>
</gene>
<keyword evidence="2 4" id="KW-0238">DNA-binding</keyword>
<comment type="similarity">
    <text evidence="1">Belongs to the 'phage' integrase family.</text>
</comment>
<dbReference type="GO" id="GO:0003677">
    <property type="term" value="F:DNA binding"/>
    <property type="evidence" value="ECO:0007669"/>
    <property type="project" value="UniProtKB-UniRule"/>
</dbReference>
<feature type="domain" description="Core-binding (CB)" evidence="7">
    <location>
        <begin position="75"/>
        <end position="155"/>
    </location>
</feature>
<proteinExistence type="inferred from homology"/>
<feature type="compositionally biased region" description="Basic residues" evidence="5">
    <location>
        <begin position="1"/>
        <end position="11"/>
    </location>
</feature>
<accession>A0A2N3QVL1</accession>
<evidence type="ECO:0000256" key="5">
    <source>
        <dbReference type="SAM" id="MobiDB-lite"/>
    </source>
</evidence>
<feature type="domain" description="Tyr recombinase" evidence="6">
    <location>
        <begin position="176"/>
        <end position="393"/>
    </location>
</feature>
<dbReference type="InterPro" id="IPR050090">
    <property type="entry name" value="Tyrosine_recombinase_XerCD"/>
</dbReference>
<keyword evidence="3" id="KW-0233">DNA recombination</keyword>
<evidence type="ECO:0000313" key="9">
    <source>
        <dbReference type="Proteomes" id="UP000233722"/>
    </source>
</evidence>
<dbReference type="SUPFAM" id="SSF56349">
    <property type="entry name" value="DNA breaking-rejoining enzymes"/>
    <property type="match status" value="1"/>
</dbReference>
<dbReference type="AlphaFoldDB" id="A0A2N3QVL1"/>
<dbReference type="GO" id="GO:0006310">
    <property type="term" value="P:DNA recombination"/>
    <property type="evidence" value="ECO:0007669"/>
    <property type="project" value="UniProtKB-KW"/>
</dbReference>
<comment type="caution">
    <text evidence="8">The sequence shown here is derived from an EMBL/GenBank/DDBJ whole genome shotgun (WGS) entry which is preliminary data.</text>
</comment>
<evidence type="ECO:0000256" key="4">
    <source>
        <dbReference type="PROSITE-ProRule" id="PRU01248"/>
    </source>
</evidence>
<evidence type="ECO:0000256" key="2">
    <source>
        <dbReference type="ARBA" id="ARBA00023125"/>
    </source>
</evidence>
<dbReference type="EMBL" id="PCHA01000014">
    <property type="protein sequence ID" value="PKU96173.1"/>
    <property type="molecule type" value="Genomic_DNA"/>
</dbReference>
<name>A0A2N3QVL1_9BIFI</name>
<reference evidence="8 9" key="1">
    <citation type="submission" date="2017-10" db="EMBL/GenBank/DDBJ databases">
        <title>Bifidobacterium genomics.</title>
        <authorList>
            <person name="Lugli G.A."/>
            <person name="Milani C."/>
            <person name="Mancabelli L."/>
        </authorList>
    </citation>
    <scope>NUCLEOTIDE SEQUENCE [LARGE SCALE GENOMIC DNA]</scope>
    <source>
        <strain evidence="8 9">1747B</strain>
    </source>
</reference>
<feature type="compositionally biased region" description="Basic and acidic residues" evidence="5">
    <location>
        <begin position="16"/>
        <end position="31"/>
    </location>
</feature>
<evidence type="ECO:0000256" key="3">
    <source>
        <dbReference type="ARBA" id="ARBA00023172"/>
    </source>
</evidence>
<dbReference type="PROSITE" id="PS51900">
    <property type="entry name" value="CB"/>
    <property type="match status" value="1"/>
</dbReference>
<dbReference type="RefSeq" id="WP_101430602.1">
    <property type="nucleotide sequence ID" value="NZ_PCHA01000014.1"/>
</dbReference>
<dbReference type="InterPro" id="IPR010998">
    <property type="entry name" value="Integrase_recombinase_N"/>
</dbReference>
<dbReference type="GO" id="GO:0015074">
    <property type="term" value="P:DNA integration"/>
    <property type="evidence" value="ECO:0007669"/>
    <property type="project" value="InterPro"/>
</dbReference>